<evidence type="ECO:0000256" key="1">
    <source>
        <dbReference type="SAM" id="Coils"/>
    </source>
</evidence>
<reference evidence="3" key="1">
    <citation type="submission" date="2022-11" db="UniProtKB">
        <authorList>
            <consortium name="WormBaseParasite"/>
        </authorList>
    </citation>
    <scope>IDENTIFICATION</scope>
</reference>
<keyword evidence="1" id="KW-0175">Coiled coil</keyword>
<keyword evidence="2" id="KW-1185">Reference proteome</keyword>
<proteinExistence type="predicted"/>
<evidence type="ECO:0000313" key="3">
    <source>
        <dbReference type="WBParaSite" id="PSAMB.scaffold1488size30820.g13336.t1"/>
    </source>
</evidence>
<dbReference type="Proteomes" id="UP000887566">
    <property type="component" value="Unplaced"/>
</dbReference>
<protein>
    <submittedName>
        <fullName evidence="3">Uncharacterized protein</fullName>
    </submittedName>
</protein>
<feature type="coiled-coil region" evidence="1">
    <location>
        <begin position="1"/>
        <end position="31"/>
    </location>
</feature>
<accession>A0A914V3U4</accession>
<evidence type="ECO:0000313" key="2">
    <source>
        <dbReference type="Proteomes" id="UP000887566"/>
    </source>
</evidence>
<organism evidence="2 3">
    <name type="scientific">Plectus sambesii</name>
    <dbReference type="NCBI Taxonomy" id="2011161"/>
    <lineage>
        <taxon>Eukaryota</taxon>
        <taxon>Metazoa</taxon>
        <taxon>Ecdysozoa</taxon>
        <taxon>Nematoda</taxon>
        <taxon>Chromadorea</taxon>
        <taxon>Plectida</taxon>
        <taxon>Plectina</taxon>
        <taxon>Plectoidea</taxon>
        <taxon>Plectidae</taxon>
        <taxon>Plectus</taxon>
    </lineage>
</organism>
<dbReference type="WBParaSite" id="PSAMB.scaffold1488size30820.g13336.t1">
    <property type="protein sequence ID" value="PSAMB.scaffold1488size30820.g13336.t1"/>
    <property type="gene ID" value="PSAMB.scaffold1488size30820.g13336"/>
</dbReference>
<name>A0A914V3U4_9BILA</name>
<sequence>MDDHGSKLSEIKNLLRQLEATLDLLKKRKAKSQSPPERLERDFLDVQFQLKKSWRDQLQQALEADEEEEIKECFTIVVKGLETRIANLCLGDKDPTYFKFAD</sequence>
<dbReference type="AlphaFoldDB" id="A0A914V3U4"/>